<keyword evidence="8" id="KW-1185">Reference proteome</keyword>
<dbReference type="InterPro" id="IPR036661">
    <property type="entry name" value="Luciferase-like_sf"/>
</dbReference>
<evidence type="ECO:0000256" key="5">
    <source>
        <dbReference type="ARBA" id="ARBA00033748"/>
    </source>
</evidence>
<keyword evidence="4 7" id="KW-0503">Monooxygenase</keyword>
<dbReference type="Gene3D" id="3.20.20.30">
    <property type="entry name" value="Luciferase-like domain"/>
    <property type="match status" value="1"/>
</dbReference>
<dbReference type="Pfam" id="PF00296">
    <property type="entry name" value="Bac_luciferase"/>
    <property type="match status" value="1"/>
</dbReference>
<accession>A0ABN1PZG2</accession>
<proteinExistence type="inferred from homology"/>
<dbReference type="EMBL" id="BAAAHP010000075">
    <property type="protein sequence ID" value="GAA0935404.1"/>
    <property type="molecule type" value="Genomic_DNA"/>
</dbReference>
<comment type="similarity">
    <text evidence="5">Belongs to the NtaA/SnaA/DszA monooxygenase family.</text>
</comment>
<evidence type="ECO:0000256" key="2">
    <source>
        <dbReference type="ARBA" id="ARBA00022643"/>
    </source>
</evidence>
<feature type="domain" description="Luciferase-like" evidence="6">
    <location>
        <begin position="15"/>
        <end position="394"/>
    </location>
</feature>
<gene>
    <name evidence="7" type="ORF">GCM10009559_26810</name>
</gene>
<sequence length="444" mass="49439">MAGRTQDVAPFHLAWFTSFTAPAWRSTFGGDTGTEWMTGEYYVSMARQLERAGFDFMMFEDSTMVSEALGGTMEQDLKHSLHSPKLDPFPLLPLLAGATKHMGFIATGSTSFYSPFILARVMATMDHLTAGRIGWNIVTSSEDVAAQNYGMEALPPHDERYDRAEEFVQVVKALWDSWEPGAIVMDRETGHYADHTKVHRIDYRGKYHSSRGPLNMPAGPQGHPVLCQAGGSPKGRDFAAKHANVIVATNPNVEKMAAYRADIRERAARHGRDPDDVKVLFHAAPVVAETTEEAQAAYHRIFGMDDPLQIEQTLAMTAAVTEIDFFKYDLDAPMPQDLTTNGHQSVLDDFMKRNEGRTLRESLGERLRLGPLLVGTVSEVADQMEDVVARTGGDGFLIRAETGLSHTRRYIDEICSGLAPELRRRGLIRSDYPNPLFKDNLLQF</sequence>
<name>A0ABN1PZG2_9PSEU</name>
<keyword evidence="2" id="KW-0288">FMN</keyword>
<dbReference type="PANTHER" id="PTHR30011:SF16">
    <property type="entry name" value="C2H2 FINGER DOMAIN TRANSCRIPTION FACTOR (EUROFUNG)-RELATED"/>
    <property type="match status" value="1"/>
</dbReference>
<dbReference type="GO" id="GO:0004497">
    <property type="term" value="F:monooxygenase activity"/>
    <property type="evidence" value="ECO:0007669"/>
    <property type="project" value="UniProtKB-KW"/>
</dbReference>
<dbReference type="PIRSF" id="PIRSF000337">
    <property type="entry name" value="NTA_MOA"/>
    <property type="match status" value="1"/>
</dbReference>
<dbReference type="InterPro" id="IPR016215">
    <property type="entry name" value="NTA_MOA"/>
</dbReference>
<dbReference type="Proteomes" id="UP001499967">
    <property type="component" value="Unassembled WGS sequence"/>
</dbReference>
<evidence type="ECO:0000313" key="7">
    <source>
        <dbReference type="EMBL" id="GAA0935404.1"/>
    </source>
</evidence>
<evidence type="ECO:0000256" key="3">
    <source>
        <dbReference type="ARBA" id="ARBA00023002"/>
    </source>
</evidence>
<keyword evidence="3" id="KW-0560">Oxidoreductase</keyword>
<evidence type="ECO:0000256" key="4">
    <source>
        <dbReference type="ARBA" id="ARBA00023033"/>
    </source>
</evidence>
<organism evidence="7 8">
    <name type="scientific">Pseudonocardia zijingensis</name>
    <dbReference type="NCBI Taxonomy" id="153376"/>
    <lineage>
        <taxon>Bacteria</taxon>
        <taxon>Bacillati</taxon>
        <taxon>Actinomycetota</taxon>
        <taxon>Actinomycetes</taxon>
        <taxon>Pseudonocardiales</taxon>
        <taxon>Pseudonocardiaceae</taxon>
        <taxon>Pseudonocardia</taxon>
    </lineage>
</organism>
<comment type="caution">
    <text evidence="7">The sequence shown here is derived from an EMBL/GenBank/DDBJ whole genome shotgun (WGS) entry which is preliminary data.</text>
</comment>
<dbReference type="NCBIfam" id="TIGR03860">
    <property type="entry name" value="FMN_nitrolo"/>
    <property type="match status" value="1"/>
</dbReference>
<reference evidence="7 8" key="1">
    <citation type="journal article" date="2019" name="Int. J. Syst. Evol. Microbiol.">
        <title>The Global Catalogue of Microorganisms (GCM) 10K type strain sequencing project: providing services to taxonomists for standard genome sequencing and annotation.</title>
        <authorList>
            <consortium name="The Broad Institute Genomics Platform"/>
            <consortium name="The Broad Institute Genome Sequencing Center for Infectious Disease"/>
            <person name="Wu L."/>
            <person name="Ma J."/>
        </authorList>
    </citation>
    <scope>NUCLEOTIDE SEQUENCE [LARGE SCALE GENOMIC DNA]</scope>
    <source>
        <strain evidence="7 8">JCM 11117</strain>
    </source>
</reference>
<dbReference type="SUPFAM" id="SSF51679">
    <property type="entry name" value="Bacterial luciferase-like"/>
    <property type="match status" value="1"/>
</dbReference>
<evidence type="ECO:0000313" key="8">
    <source>
        <dbReference type="Proteomes" id="UP001499967"/>
    </source>
</evidence>
<dbReference type="RefSeq" id="WP_343941673.1">
    <property type="nucleotide sequence ID" value="NZ_BAAAHP010000075.1"/>
</dbReference>
<evidence type="ECO:0000256" key="1">
    <source>
        <dbReference type="ARBA" id="ARBA00022630"/>
    </source>
</evidence>
<dbReference type="InterPro" id="IPR011251">
    <property type="entry name" value="Luciferase-like_dom"/>
</dbReference>
<dbReference type="PANTHER" id="PTHR30011">
    <property type="entry name" value="ALKANESULFONATE MONOOXYGENASE-RELATED"/>
    <property type="match status" value="1"/>
</dbReference>
<evidence type="ECO:0000259" key="6">
    <source>
        <dbReference type="Pfam" id="PF00296"/>
    </source>
</evidence>
<keyword evidence="1" id="KW-0285">Flavoprotein</keyword>
<protein>
    <submittedName>
        <fullName evidence="7">NtaA/DmoA family FMN-dependent monooxygenase</fullName>
    </submittedName>
</protein>
<dbReference type="InterPro" id="IPR051260">
    <property type="entry name" value="Diverse_substr_monoxygenases"/>
</dbReference>